<dbReference type="GO" id="GO:0046872">
    <property type="term" value="F:metal ion binding"/>
    <property type="evidence" value="ECO:0007669"/>
    <property type="project" value="UniProtKB-KW"/>
</dbReference>
<sequence length="1158" mass="129702">MTTTSRCSIDSKSVGGDVFSVTSSSESNVDYLGESSKGDFNFKLAHLQALGIDGHATLEGPIEKVAKVEAQEAEDLLRDLGIPSPSSSRHSPRGIFCSRTLNLRSISAIGYDMDYTLMHYNVMAWEGRAYDYCMENLRNMGFPVDGLSFDPDLVIRGLVIDKERGNLVKADRFGHIKRAMHGTKMLSTQAVSEMYGRELVDLRKESRWEFLNTLFSISEAVAYMQSVGRALFRAHVEGQLKSEIMSKPELFVEPDPELPLALLDQKEAGKKLLLITNSDYHYADKLMQHSFNRFLPNDMGWRDLFDIVSRADPLYAALPKLVFSRTFEIVALIIMVIVSARKPEFFQMSHPMYQVVTGEGLMRPCFTACTGGLYSGGSAQMVESSLNIHGDEILYVGDHIYTDVSQSKVHLRWRTALICRELEEEYSALIHSQGHRASLIELMNQKEVVGDLFNQLRLALQRRIKGRPAQTLAATNRDDQELTESMQKLLIVMQRLDEKIVPMLEADGELFNKRWGFLSRAGLWDKSHLMRQIEKYADIYTSRVSNFLQYTPFMYFRSQEQDSFWEGKGMKKLRWAMDGDFWDLDVSTPRTLDGLACPVPDDPIPLGLSRGTRLSRAKQLHFMQRFMAAPFVPSYAAASDGLALQRVLTIPFSENWFCTLLGRFNLQKFVSSLMKESGETPIPPPNSESSWLQSRLQSIGRHLRDESLYAFGFSSELLLTPDDTLLLSLDSLSHPHAHEKTHRKKTVLHHKFPNHNLTVEAVSPALFVDKSGNYWDVPFSMAIDFASLASDSGASYHLCMHHNAGSPTPFGGDQTTHEPPATLLPGLSLKTAFSFKENYDIWRSKAQKLRMVQPYDMFLSTPHISASGIIGAALAASFGDCSVRSQDGSQDSKGFYFQASGVKSAFLADLFASLSLTAQHGNFQRLFIDLTRFHARLDFPSGSRFLAGATRVAQDLINSRQPSLEDVQAICPHATLSLQQQIAGPFSIRVDSGFAVDLKNRDQPIHVDEPVLAIEYALQVLGSAKAVACQDTLCPMEKLEAVKMKSLIGLHVIYGCDHSNKIAKKHLQTRGSTQKEAEDLAVQAMAAFVSRSIVARRREECCPRNLRKRPIELFGANENSHCAGHDARSKNWPAIVLAFWIKDSQAQGGRREGPEEAL</sequence>
<keyword evidence="7" id="KW-1185">Reference proteome</keyword>
<accession>A0A6A1V0P3</accession>
<dbReference type="GO" id="GO:0070300">
    <property type="term" value="F:phosphatidic acid binding"/>
    <property type="evidence" value="ECO:0007669"/>
    <property type="project" value="InterPro"/>
</dbReference>
<dbReference type="EMBL" id="RXIC02000025">
    <property type="protein sequence ID" value="KAB1206213.1"/>
    <property type="molecule type" value="Genomic_DNA"/>
</dbReference>
<evidence type="ECO:0000313" key="6">
    <source>
        <dbReference type="EMBL" id="KAB1206213.1"/>
    </source>
</evidence>
<gene>
    <name evidence="5" type="ORF">CJ030_MR7G014330</name>
    <name evidence="6" type="ORF">CJ030_MR7G014358</name>
</gene>
<dbReference type="InterPro" id="IPR044160">
    <property type="entry name" value="TGD4-like"/>
</dbReference>
<dbReference type="GO" id="GO:0034196">
    <property type="term" value="P:acylglycerol transport"/>
    <property type="evidence" value="ECO:0007669"/>
    <property type="project" value="InterPro"/>
</dbReference>
<keyword evidence="2" id="KW-0479">Metal-binding</keyword>
<keyword evidence="3" id="KW-0378">Hydrolase</keyword>
<reference evidence="6" key="1">
    <citation type="submission" date="2018-07" db="EMBL/GenBank/DDBJ databases">
        <authorList>
            <person name="Gao Z.-S."/>
            <person name="Jia H.-M."/>
            <person name="Jia H.-J."/>
            <person name="Cai Q.-L."/>
            <person name="Wang Y."/>
            <person name="Zhao H.-B."/>
        </authorList>
    </citation>
    <scope>NUCLEOTIDE SEQUENCE</scope>
    <source>
        <tissue evidence="6">Leaves</tissue>
    </source>
</reference>
<evidence type="ECO:0000256" key="4">
    <source>
        <dbReference type="ARBA" id="ARBA00022842"/>
    </source>
</evidence>
<name>A0A6A1V0P3_9ROSI</name>
<evidence type="ECO:0000313" key="5">
    <source>
        <dbReference type="EMBL" id="KAB1206185.1"/>
    </source>
</evidence>
<comment type="similarity">
    <text evidence="1">Belongs to the 5'(3')-deoxyribonucleotidase family.</text>
</comment>
<dbReference type="Gene3D" id="3.40.50.1000">
    <property type="entry name" value="HAD superfamily/HAD-like"/>
    <property type="match status" value="2"/>
</dbReference>
<evidence type="ECO:0000313" key="7">
    <source>
        <dbReference type="Proteomes" id="UP000516437"/>
    </source>
</evidence>
<reference evidence="6 7" key="2">
    <citation type="journal article" date="2019" name="Plant Biotechnol. J.">
        <title>The red bayberry genome and genetic basis of sex determination.</title>
        <authorList>
            <person name="Jia H.M."/>
            <person name="Jia H.J."/>
            <person name="Cai Q.L."/>
            <person name="Wang Y."/>
            <person name="Zhao H.B."/>
            <person name="Yang W.F."/>
            <person name="Wang G.Y."/>
            <person name="Li Y.H."/>
            <person name="Zhan D.L."/>
            <person name="Shen Y.T."/>
            <person name="Niu Q.F."/>
            <person name="Chang L."/>
            <person name="Qiu J."/>
            <person name="Zhao L."/>
            <person name="Xie H.B."/>
            <person name="Fu W.Y."/>
            <person name="Jin J."/>
            <person name="Li X.W."/>
            <person name="Jiao Y."/>
            <person name="Zhou C.C."/>
            <person name="Tu T."/>
            <person name="Chai C.Y."/>
            <person name="Gao J.L."/>
            <person name="Fan L.J."/>
            <person name="van de Weg E."/>
            <person name="Wang J.Y."/>
            <person name="Gao Z.S."/>
        </authorList>
    </citation>
    <scope>NUCLEOTIDE SEQUENCE [LARGE SCALE GENOMIC DNA]</scope>
    <source>
        <tissue evidence="6">Leaves</tissue>
    </source>
</reference>
<dbReference type="InterPro" id="IPR023214">
    <property type="entry name" value="HAD_sf"/>
</dbReference>
<proteinExistence type="inferred from homology"/>
<dbReference type="InterPro" id="IPR036412">
    <property type="entry name" value="HAD-like_sf"/>
</dbReference>
<dbReference type="EMBL" id="RXIC02000025">
    <property type="protein sequence ID" value="KAB1206185.1"/>
    <property type="molecule type" value="Genomic_DNA"/>
</dbReference>
<dbReference type="PANTHER" id="PTHR34954:SF4">
    <property type="entry name" value="PROTEIN TRIGALACTOSYLDIACYLGLYCEROL 4, CHLOROPLASTIC"/>
    <property type="match status" value="1"/>
</dbReference>
<dbReference type="Pfam" id="PF05761">
    <property type="entry name" value="5_nucleotid"/>
    <property type="match status" value="2"/>
</dbReference>
<dbReference type="AlphaFoldDB" id="A0A6A1V0P3"/>
<dbReference type="OrthoDB" id="512148at2759"/>
<dbReference type="CDD" id="cd07522">
    <property type="entry name" value="HAD_cN-II"/>
    <property type="match status" value="1"/>
</dbReference>
<protein>
    <submittedName>
        <fullName evidence="6">Protein TRIGALACTOSYLDIACYLGLYCEROL 4, chloroplastic</fullName>
    </submittedName>
</protein>
<dbReference type="Proteomes" id="UP000516437">
    <property type="component" value="Chromosome 7"/>
</dbReference>
<dbReference type="GO" id="GO:1990052">
    <property type="term" value="P:ER to chloroplast lipid transport"/>
    <property type="evidence" value="ECO:0007669"/>
    <property type="project" value="InterPro"/>
</dbReference>
<reference evidence="6" key="3">
    <citation type="submission" date="2019-09" db="EMBL/GenBank/DDBJ databases">
        <authorList>
            <person name="Gao Z."/>
        </authorList>
    </citation>
    <scope>NUCLEOTIDE SEQUENCE</scope>
    <source>
        <tissue evidence="6">Leaves</tissue>
    </source>
</reference>
<dbReference type="PANTHER" id="PTHR34954">
    <property type="entry name" value="EXPRESSED PROTEIN"/>
    <property type="match status" value="1"/>
</dbReference>
<evidence type="ECO:0000256" key="1">
    <source>
        <dbReference type="ARBA" id="ARBA00009589"/>
    </source>
</evidence>
<dbReference type="InterPro" id="IPR008380">
    <property type="entry name" value="HAD-SF_hydro_IG_5-nucl"/>
</dbReference>
<organism evidence="6 7">
    <name type="scientific">Morella rubra</name>
    <name type="common">Chinese bayberry</name>
    <dbReference type="NCBI Taxonomy" id="262757"/>
    <lineage>
        <taxon>Eukaryota</taxon>
        <taxon>Viridiplantae</taxon>
        <taxon>Streptophyta</taxon>
        <taxon>Embryophyta</taxon>
        <taxon>Tracheophyta</taxon>
        <taxon>Spermatophyta</taxon>
        <taxon>Magnoliopsida</taxon>
        <taxon>eudicotyledons</taxon>
        <taxon>Gunneridae</taxon>
        <taxon>Pentapetalae</taxon>
        <taxon>rosids</taxon>
        <taxon>fabids</taxon>
        <taxon>Fagales</taxon>
        <taxon>Myricaceae</taxon>
        <taxon>Morella</taxon>
    </lineage>
</organism>
<keyword evidence="4" id="KW-0460">Magnesium</keyword>
<dbReference type="GO" id="GO:0016787">
    <property type="term" value="F:hydrolase activity"/>
    <property type="evidence" value="ECO:0007669"/>
    <property type="project" value="UniProtKB-KW"/>
</dbReference>
<dbReference type="GO" id="GO:0009941">
    <property type="term" value="C:chloroplast envelope"/>
    <property type="evidence" value="ECO:0007669"/>
    <property type="project" value="TreeGrafter"/>
</dbReference>
<evidence type="ECO:0000256" key="2">
    <source>
        <dbReference type="ARBA" id="ARBA00022723"/>
    </source>
</evidence>
<dbReference type="SUPFAM" id="SSF56784">
    <property type="entry name" value="HAD-like"/>
    <property type="match status" value="2"/>
</dbReference>
<evidence type="ECO:0000256" key="3">
    <source>
        <dbReference type="ARBA" id="ARBA00022801"/>
    </source>
</evidence>
<comment type="caution">
    <text evidence="6">The sequence shown here is derived from an EMBL/GenBank/DDBJ whole genome shotgun (WGS) entry which is preliminary data.</text>
</comment>